<keyword evidence="10" id="KW-0961">Cell wall biogenesis/degradation</keyword>
<dbReference type="GO" id="GO:0030435">
    <property type="term" value="P:sporulation resulting in formation of a cellular spore"/>
    <property type="evidence" value="ECO:0007669"/>
    <property type="project" value="UniProtKB-KW"/>
</dbReference>
<evidence type="ECO:0000256" key="5">
    <source>
        <dbReference type="ARBA" id="ARBA00022525"/>
    </source>
</evidence>
<gene>
    <name evidence="14" type="ORF">KNN_01447</name>
</gene>
<dbReference type="AlphaFoldDB" id="A0A9W4A642"/>
<evidence type="ECO:0000259" key="13">
    <source>
        <dbReference type="SMART" id="SM00644"/>
    </source>
</evidence>
<evidence type="ECO:0000313" key="14">
    <source>
        <dbReference type="EMBL" id="BAR82294.1"/>
    </source>
</evidence>
<evidence type="ECO:0000256" key="3">
    <source>
        <dbReference type="ARBA" id="ARBA00007553"/>
    </source>
</evidence>
<dbReference type="GO" id="GO:0030420">
    <property type="term" value="P:establishment of competence for transformation"/>
    <property type="evidence" value="ECO:0007669"/>
    <property type="project" value="UniProtKB-KW"/>
</dbReference>
<dbReference type="GO" id="GO:0071555">
    <property type="term" value="P:cell wall organization"/>
    <property type="evidence" value="ECO:0007669"/>
    <property type="project" value="UniProtKB-KW"/>
</dbReference>
<dbReference type="PANTHER" id="PTHR30417:SF11">
    <property type="entry name" value="N-ACETYLMURAMOYL-L-ALANINE AMIDASE XLYA"/>
    <property type="match status" value="1"/>
</dbReference>
<dbReference type="InterPro" id="IPR036505">
    <property type="entry name" value="Amidase/PGRP_sf"/>
</dbReference>
<comment type="subcellular location">
    <subcellularLocation>
        <location evidence="2">Secreted</location>
    </subcellularLocation>
</comment>
<evidence type="ECO:0000256" key="4">
    <source>
        <dbReference type="ARBA" id="ARBA00011901"/>
    </source>
</evidence>
<evidence type="ECO:0000256" key="9">
    <source>
        <dbReference type="ARBA" id="ARBA00023287"/>
    </source>
</evidence>
<dbReference type="GO" id="GO:0005576">
    <property type="term" value="C:extracellular region"/>
    <property type="evidence" value="ECO:0007669"/>
    <property type="project" value="UniProtKB-SubCell"/>
</dbReference>
<dbReference type="EC" id="3.5.1.28" evidence="4"/>
<dbReference type="SUPFAM" id="SSF55846">
    <property type="entry name" value="N-acetylmuramoyl-L-alanine amidase-like"/>
    <property type="match status" value="1"/>
</dbReference>
<dbReference type="EMBL" id="AP014864">
    <property type="protein sequence ID" value="BAR82294.1"/>
    <property type="molecule type" value="Genomic_DNA"/>
</dbReference>
<dbReference type="Gene3D" id="2.30.30.40">
    <property type="entry name" value="SH3 Domains"/>
    <property type="match status" value="1"/>
</dbReference>
<dbReference type="PANTHER" id="PTHR30417">
    <property type="entry name" value="N-ACETYLMURAMOYL-L-ALANINE AMIDASE AMID"/>
    <property type="match status" value="1"/>
</dbReference>
<evidence type="ECO:0000256" key="7">
    <source>
        <dbReference type="ARBA" id="ARBA00022801"/>
    </source>
</evidence>
<organism evidence="14 15">
    <name type="scientific">Bacillus thuringiensis subsp. tolworthi</name>
    <dbReference type="NCBI Taxonomy" id="1442"/>
    <lineage>
        <taxon>Bacteria</taxon>
        <taxon>Bacillati</taxon>
        <taxon>Bacillota</taxon>
        <taxon>Bacilli</taxon>
        <taxon>Bacillales</taxon>
        <taxon>Bacillaceae</taxon>
        <taxon>Bacillus</taxon>
        <taxon>Bacillus cereus group</taxon>
    </lineage>
</organism>
<evidence type="ECO:0000256" key="11">
    <source>
        <dbReference type="ARBA" id="ARBA00030881"/>
    </source>
</evidence>
<dbReference type="CDD" id="cd06583">
    <property type="entry name" value="PGRP"/>
    <property type="match status" value="1"/>
</dbReference>
<comment type="similarity">
    <text evidence="3">Belongs to the N-acetylmuramoyl-L-alanine amidase 2 family.</text>
</comment>
<keyword evidence="5" id="KW-0964">Secreted</keyword>
<name>A0A9W4A642_BACTO</name>
<dbReference type="Proteomes" id="UP000055316">
    <property type="component" value="Chromosome"/>
</dbReference>
<feature type="domain" description="N-acetylmuramoyl-L-alanine amidase" evidence="13">
    <location>
        <begin position="14"/>
        <end position="151"/>
    </location>
</feature>
<dbReference type="FunFam" id="3.40.80.10:FF:000007">
    <property type="entry name" value="N-acetylmuramoyl-L-alanine amidase XlyA"/>
    <property type="match status" value="1"/>
</dbReference>
<dbReference type="SMART" id="SM00644">
    <property type="entry name" value="Ami_2"/>
    <property type="match status" value="1"/>
</dbReference>
<evidence type="ECO:0000256" key="2">
    <source>
        <dbReference type="ARBA" id="ARBA00004613"/>
    </source>
</evidence>
<dbReference type="GO" id="GO:0009253">
    <property type="term" value="P:peptidoglycan catabolic process"/>
    <property type="evidence" value="ECO:0007669"/>
    <property type="project" value="InterPro"/>
</dbReference>
<dbReference type="GO" id="GO:0009254">
    <property type="term" value="P:peptidoglycan turnover"/>
    <property type="evidence" value="ECO:0007669"/>
    <property type="project" value="TreeGrafter"/>
</dbReference>
<dbReference type="Gene3D" id="3.40.80.10">
    <property type="entry name" value="Peptidoglycan recognition protein-like"/>
    <property type="match status" value="1"/>
</dbReference>
<keyword evidence="7" id="KW-0378">Hydrolase</keyword>
<evidence type="ECO:0000313" key="15">
    <source>
        <dbReference type="Proteomes" id="UP000055316"/>
    </source>
</evidence>
<dbReference type="GO" id="GO:0008745">
    <property type="term" value="F:N-acetylmuramoyl-L-alanine amidase activity"/>
    <property type="evidence" value="ECO:0007669"/>
    <property type="project" value="UniProtKB-EC"/>
</dbReference>
<comment type="catalytic activity">
    <reaction evidence="1">
        <text>Hydrolyzes the link between N-acetylmuramoyl residues and L-amino acid residues in certain cell-wall glycopeptides.</text>
        <dbReference type="EC" id="3.5.1.28"/>
    </reaction>
</comment>
<keyword evidence="9" id="KW-0178">Competence</keyword>
<reference evidence="14 15" key="1">
    <citation type="submission" date="2015-05" db="EMBL/GenBank/DDBJ databases">
        <title>Whole genome sequence of Bacillus thuringiensis serovar tolworthi Pasteur Institute Standard strain.</title>
        <authorList>
            <person name="Kanda K."/>
            <person name="Nakashima K."/>
            <person name="Nagano Y."/>
        </authorList>
    </citation>
    <scope>NUCLEOTIDE SEQUENCE [LARGE SCALE GENOMIC DNA]</scope>
    <source>
        <strain evidence="14 15">Pasteur Institute Standard strain</strain>
    </source>
</reference>
<evidence type="ECO:0000256" key="6">
    <source>
        <dbReference type="ARBA" id="ARBA00022729"/>
    </source>
</evidence>
<keyword evidence="8" id="KW-0749">Sporulation</keyword>
<dbReference type="InterPro" id="IPR002502">
    <property type="entry name" value="Amidase_domain"/>
</dbReference>
<dbReference type="InterPro" id="IPR051206">
    <property type="entry name" value="NAMLAA_amidase_2"/>
</dbReference>
<evidence type="ECO:0000256" key="10">
    <source>
        <dbReference type="ARBA" id="ARBA00023316"/>
    </source>
</evidence>
<evidence type="ECO:0000256" key="1">
    <source>
        <dbReference type="ARBA" id="ARBA00001561"/>
    </source>
</evidence>
<protein>
    <recommendedName>
        <fullName evidence="4">N-acetylmuramoyl-L-alanine amidase</fullName>
        <ecNumber evidence="4">3.5.1.28</ecNumber>
    </recommendedName>
    <alternativeName>
        <fullName evidence="12">Autolysin</fullName>
    </alternativeName>
    <alternativeName>
        <fullName evidence="11">Cell wall hydrolase</fullName>
    </alternativeName>
</protein>
<evidence type="ECO:0000256" key="8">
    <source>
        <dbReference type="ARBA" id="ARBA00022969"/>
    </source>
</evidence>
<proteinExistence type="inferred from homology"/>
<dbReference type="Pfam" id="PF01510">
    <property type="entry name" value="Amidase_2"/>
    <property type="match status" value="1"/>
</dbReference>
<evidence type="ECO:0000256" key="12">
    <source>
        <dbReference type="ARBA" id="ARBA00032390"/>
    </source>
</evidence>
<accession>A0A9W4A642</accession>
<sequence length="319" mass="35563">MMEIRKNLVAASKYGTKCPYTMNPEYITVHNTYNDAPAENEIAYMIRNNNEISFHIAVDDKEAIQGLPLERNAWACGDGNGAGNRKSISIEICYSLSGGERYYKAEDNAAVVVAQLMKQYNIPISKVRTHRSWNGKYCPHRMLAEGRWDNFIERVQQAYNGGGHSDEPTIAPPSITETGVAYIEGNRVNLRSGAGSGYGVVRQLNKGEAYQVWGQKNGWLNLGGEQWVYNDPSYIRFEKEGQISPSPVAGKRVESKVNGLNFRNRPSWSSADVVGTVDAGYGFTIDEKVMVDGSPQYKVHNSKGQIFYLTASEAYVYVK</sequence>
<keyword evidence="6" id="KW-0732">Signal</keyword>